<organism evidence="2 3">
    <name type="scientific">Nocardioides marmoriginsengisoli</name>
    <dbReference type="NCBI Taxonomy" id="661483"/>
    <lineage>
        <taxon>Bacteria</taxon>
        <taxon>Bacillati</taxon>
        <taxon>Actinomycetota</taxon>
        <taxon>Actinomycetes</taxon>
        <taxon>Propionibacteriales</taxon>
        <taxon>Nocardioidaceae</taxon>
        <taxon>Nocardioides</taxon>
    </lineage>
</organism>
<dbReference type="GO" id="GO:0005506">
    <property type="term" value="F:iron ion binding"/>
    <property type="evidence" value="ECO:0007669"/>
    <property type="project" value="InterPro"/>
</dbReference>
<dbReference type="GO" id="GO:0020037">
    <property type="term" value="F:heme binding"/>
    <property type="evidence" value="ECO:0007669"/>
    <property type="project" value="InterPro"/>
</dbReference>
<dbReference type="CDD" id="cd11033">
    <property type="entry name" value="CYP142-like"/>
    <property type="match status" value="1"/>
</dbReference>
<name>A0A3N0CHM9_9ACTN</name>
<comment type="similarity">
    <text evidence="1">Belongs to the cytochrome P450 family.</text>
</comment>
<dbReference type="OrthoDB" id="5241086at2"/>
<dbReference type="SUPFAM" id="SSF48264">
    <property type="entry name" value="Cytochrome P450"/>
    <property type="match status" value="1"/>
</dbReference>
<dbReference type="InterPro" id="IPR002397">
    <property type="entry name" value="Cyt_P450_B"/>
</dbReference>
<dbReference type="Gene3D" id="1.10.630.10">
    <property type="entry name" value="Cytochrome P450"/>
    <property type="match status" value="1"/>
</dbReference>
<gene>
    <name evidence="2" type="ORF">EFK50_13520</name>
</gene>
<dbReference type="GO" id="GO:0008395">
    <property type="term" value="F:steroid hydroxylase activity"/>
    <property type="evidence" value="ECO:0007669"/>
    <property type="project" value="TreeGrafter"/>
</dbReference>
<dbReference type="InterPro" id="IPR001128">
    <property type="entry name" value="Cyt_P450"/>
</dbReference>
<accession>A0A3N0CHM9</accession>
<dbReference type="PANTHER" id="PTHR46696">
    <property type="entry name" value="P450, PUTATIVE (EUROFUNG)-RELATED"/>
    <property type="match status" value="1"/>
</dbReference>
<evidence type="ECO:0000256" key="1">
    <source>
        <dbReference type="ARBA" id="ARBA00010617"/>
    </source>
</evidence>
<keyword evidence="3" id="KW-1185">Reference proteome</keyword>
<sequence>MSGASMRPFDELDVSPLEFWSTTMEERDKTFSVLRRERPLSWHRPMQGGLLAPDIDGVWVATSHELIAEVSKKPEIYSSAQGINMEDLSEDIVEAASSMLGTDPPKHGSLRKVISSAFTPKRVSLIQEQIEGQAARIVDDLLKEKEGDFVKLVSKRLPMWTVFEMLGLEEELREETALHAEELVSWNDDDVAAGRQPMELLNGALVSLLTIGMEFAGRRRAEPKSDLMTALVQAEVDGRKLTDDEIGSFFVLLSVAGNDTTRNTTTIAARALQDFPVQRALLMEDFDGRIGGAIEEFVRWTSPVMSFRRTVTEDTVLGGHDLLKGDWVVMLYTSGNRDESVFVDPWKFDITRSPNPHQGFGGGGPHFCMGNFVAKMQLRAIFDQLLHRAPNLRVGDPDFLTGSFVRSVKSMPCTVD</sequence>
<proteinExistence type="inferred from homology"/>
<reference evidence="2 3" key="1">
    <citation type="submission" date="2018-11" db="EMBL/GenBank/DDBJ databases">
        <authorList>
            <person name="Li F."/>
        </authorList>
    </citation>
    <scope>NUCLEOTIDE SEQUENCE [LARGE SCALE GENOMIC DNA]</scope>
    <source>
        <strain evidence="2 3">Gsoil 097</strain>
    </source>
</reference>
<dbReference type="Proteomes" id="UP000267128">
    <property type="component" value="Unassembled WGS sequence"/>
</dbReference>
<dbReference type="AlphaFoldDB" id="A0A3N0CHM9"/>
<dbReference type="InterPro" id="IPR036396">
    <property type="entry name" value="Cyt_P450_sf"/>
</dbReference>
<dbReference type="EMBL" id="RJSE01000007">
    <property type="protein sequence ID" value="RNL62761.1"/>
    <property type="molecule type" value="Genomic_DNA"/>
</dbReference>
<evidence type="ECO:0000313" key="3">
    <source>
        <dbReference type="Proteomes" id="UP000267128"/>
    </source>
</evidence>
<dbReference type="GO" id="GO:0006707">
    <property type="term" value="P:cholesterol catabolic process"/>
    <property type="evidence" value="ECO:0007669"/>
    <property type="project" value="TreeGrafter"/>
</dbReference>
<dbReference type="GO" id="GO:0036199">
    <property type="term" value="F:cholest-4-en-3-one 26-monooxygenase activity"/>
    <property type="evidence" value="ECO:0007669"/>
    <property type="project" value="TreeGrafter"/>
</dbReference>
<dbReference type="PANTHER" id="PTHR46696:SF4">
    <property type="entry name" value="BIOTIN BIOSYNTHESIS CYTOCHROME P450"/>
    <property type="match status" value="1"/>
</dbReference>
<comment type="caution">
    <text evidence="2">The sequence shown here is derived from an EMBL/GenBank/DDBJ whole genome shotgun (WGS) entry which is preliminary data.</text>
</comment>
<protein>
    <submittedName>
        <fullName evidence="2">Cytochrome P450</fullName>
    </submittedName>
</protein>
<dbReference type="Pfam" id="PF00067">
    <property type="entry name" value="p450"/>
    <property type="match status" value="1"/>
</dbReference>
<evidence type="ECO:0000313" key="2">
    <source>
        <dbReference type="EMBL" id="RNL62761.1"/>
    </source>
</evidence>
<dbReference type="PRINTS" id="PR00359">
    <property type="entry name" value="BP450"/>
</dbReference>